<keyword evidence="2" id="KW-1185">Reference proteome</keyword>
<protein>
    <submittedName>
        <fullName evidence="1">Uncharacterized protein</fullName>
    </submittedName>
</protein>
<organism evidence="1 2">
    <name type="scientific">Schizopora paradoxa</name>
    <dbReference type="NCBI Taxonomy" id="27342"/>
    <lineage>
        <taxon>Eukaryota</taxon>
        <taxon>Fungi</taxon>
        <taxon>Dikarya</taxon>
        <taxon>Basidiomycota</taxon>
        <taxon>Agaricomycotina</taxon>
        <taxon>Agaricomycetes</taxon>
        <taxon>Hymenochaetales</taxon>
        <taxon>Schizoporaceae</taxon>
        <taxon>Schizopora</taxon>
    </lineage>
</organism>
<dbReference type="AlphaFoldDB" id="A0A0H2RM06"/>
<evidence type="ECO:0000313" key="2">
    <source>
        <dbReference type="Proteomes" id="UP000053477"/>
    </source>
</evidence>
<dbReference type="InParanoid" id="A0A0H2RM06"/>
<reference evidence="1 2" key="1">
    <citation type="submission" date="2015-04" db="EMBL/GenBank/DDBJ databases">
        <title>Complete genome sequence of Schizopora paradoxa KUC8140, a cosmopolitan wood degrader in East Asia.</title>
        <authorList>
            <consortium name="DOE Joint Genome Institute"/>
            <person name="Min B."/>
            <person name="Park H."/>
            <person name="Jang Y."/>
            <person name="Kim J.-J."/>
            <person name="Kim K.H."/>
            <person name="Pangilinan J."/>
            <person name="Lipzen A."/>
            <person name="Riley R."/>
            <person name="Grigoriev I.V."/>
            <person name="Spatafora J.W."/>
            <person name="Choi I.-G."/>
        </authorList>
    </citation>
    <scope>NUCLEOTIDE SEQUENCE [LARGE SCALE GENOMIC DNA]</scope>
    <source>
        <strain evidence="1 2">KUC8140</strain>
    </source>
</reference>
<name>A0A0H2RM06_9AGAM</name>
<proteinExistence type="predicted"/>
<dbReference type="Proteomes" id="UP000053477">
    <property type="component" value="Unassembled WGS sequence"/>
</dbReference>
<dbReference type="EMBL" id="KQ086025">
    <property type="protein sequence ID" value="KLO10483.1"/>
    <property type="molecule type" value="Genomic_DNA"/>
</dbReference>
<sequence length="100" mass="11037">MDGRGVVMLSTIFATRLGVTTEGNGSDCQATYGTNLFYRRAVLQSVHSKEVRRGIAIEVETTKTSGAIGKVKMDESRAKLKKKEIHRTTWPMIYVRSAGS</sequence>
<accession>A0A0H2RM06</accession>
<gene>
    <name evidence="1" type="ORF">SCHPADRAFT_517279</name>
</gene>
<evidence type="ECO:0000313" key="1">
    <source>
        <dbReference type="EMBL" id="KLO10483.1"/>
    </source>
</evidence>